<evidence type="ECO:0000313" key="4">
    <source>
        <dbReference type="Proteomes" id="UP001156140"/>
    </source>
</evidence>
<feature type="domain" description="HNH nuclease" evidence="2">
    <location>
        <begin position="35"/>
        <end position="108"/>
    </location>
</feature>
<accession>A0AA41QQL6</accession>
<dbReference type="Proteomes" id="UP001156140">
    <property type="component" value="Unassembled WGS sequence"/>
</dbReference>
<dbReference type="InterPro" id="IPR003615">
    <property type="entry name" value="HNH_nuc"/>
</dbReference>
<dbReference type="AlphaFoldDB" id="A0AA41QQL6"/>
<dbReference type="Gene3D" id="1.10.30.50">
    <property type="match status" value="1"/>
</dbReference>
<proteinExistence type="predicted"/>
<protein>
    <submittedName>
        <fullName evidence="3">HNH endonuclease</fullName>
    </submittedName>
</protein>
<dbReference type="GO" id="GO:0004519">
    <property type="term" value="F:endonuclease activity"/>
    <property type="evidence" value="ECO:0007669"/>
    <property type="project" value="UniProtKB-KW"/>
</dbReference>
<name>A0AA41QQL6_9HYPH</name>
<organism evidence="3 4">
    <name type="scientific">Paradevosia shaoguanensis</name>
    <dbReference type="NCBI Taxonomy" id="1335043"/>
    <lineage>
        <taxon>Bacteria</taxon>
        <taxon>Pseudomonadati</taxon>
        <taxon>Pseudomonadota</taxon>
        <taxon>Alphaproteobacteria</taxon>
        <taxon>Hyphomicrobiales</taxon>
        <taxon>Devosiaceae</taxon>
        <taxon>Paradevosia</taxon>
    </lineage>
</organism>
<dbReference type="SMART" id="SM00507">
    <property type="entry name" value="HNHc"/>
    <property type="match status" value="1"/>
</dbReference>
<dbReference type="CDD" id="cd00085">
    <property type="entry name" value="HNHc"/>
    <property type="match status" value="1"/>
</dbReference>
<evidence type="ECO:0000256" key="1">
    <source>
        <dbReference type="SAM" id="MobiDB-lite"/>
    </source>
</evidence>
<dbReference type="RefSeq" id="WP_281737167.1">
    <property type="nucleotide sequence ID" value="NZ_JAKETQ010000004.1"/>
</dbReference>
<evidence type="ECO:0000313" key="3">
    <source>
        <dbReference type="EMBL" id="MCI0129226.1"/>
    </source>
</evidence>
<feature type="compositionally biased region" description="Basic and acidic residues" evidence="1">
    <location>
        <begin position="7"/>
        <end position="20"/>
    </location>
</feature>
<dbReference type="EMBL" id="JALAZD010000004">
    <property type="protein sequence ID" value="MCI0129226.1"/>
    <property type="molecule type" value="Genomic_DNA"/>
</dbReference>
<evidence type="ECO:0000259" key="2">
    <source>
        <dbReference type="SMART" id="SM00507"/>
    </source>
</evidence>
<keyword evidence="3" id="KW-0255">Endonuclease</keyword>
<gene>
    <name evidence="3" type="ORF">ML536_20530</name>
</gene>
<keyword evidence="4" id="KW-1185">Reference proteome</keyword>
<sequence>MPVLPNQRHERFAQGTEKGKRQSARQRGYNSRWEKARAAFLAQPGNQLCVMCGQDGLLNPGTLRMDGSLETNRRRIGLVVDHITPHRGDQRLFWDSSNWQPLCHDHHDITKQQEENRGFVAGSDISGRPIDPDHPWNRRSSI</sequence>
<keyword evidence="3" id="KW-0540">Nuclease</keyword>
<comment type="caution">
    <text evidence="3">The sequence shown here is derived from an EMBL/GenBank/DDBJ whole genome shotgun (WGS) entry which is preliminary data.</text>
</comment>
<keyword evidence="3" id="KW-0378">Hydrolase</keyword>
<feature type="region of interest" description="Disordered" evidence="1">
    <location>
        <begin position="113"/>
        <end position="142"/>
    </location>
</feature>
<feature type="region of interest" description="Disordered" evidence="1">
    <location>
        <begin position="1"/>
        <end position="29"/>
    </location>
</feature>
<reference evidence="3" key="1">
    <citation type="submission" date="2022-03" db="EMBL/GenBank/DDBJ databases">
        <title>The complete genome sequence of a Methyloterrigena soli.</title>
        <authorList>
            <person name="Zi Z."/>
        </authorList>
    </citation>
    <scope>NUCLEOTIDE SEQUENCE</scope>
    <source>
        <strain evidence="3">M48</strain>
    </source>
</reference>